<evidence type="ECO:0000313" key="2">
    <source>
        <dbReference type="Proteomes" id="UP000292568"/>
    </source>
</evidence>
<reference evidence="1 2" key="1">
    <citation type="submission" date="2018-12" db="EMBL/GenBank/DDBJ databases">
        <title>Unveiling genomic diversity among members of the Bifidobacterium pseudolongum species, a widely distributed gut commensal of the animal kingdom.</title>
        <authorList>
            <person name="Lugli G.A."/>
            <person name="Duranti S."/>
            <person name="Albert K."/>
            <person name="Mancabelli L."/>
            <person name="Napoli S."/>
            <person name="Viappiani A."/>
            <person name="Anzalone R."/>
            <person name="Longhi G."/>
            <person name="Milani C."/>
            <person name="Turroni F."/>
            <person name="Alessandri G."/>
            <person name="Sela D.A."/>
            <person name="Van Sinderen D."/>
            <person name="Ventura M."/>
        </authorList>
    </citation>
    <scope>NUCLEOTIDE SEQUENCE [LARGE SCALE GENOMIC DNA]</scope>
    <source>
        <strain evidence="1 2">2093B</strain>
    </source>
</reference>
<protein>
    <submittedName>
        <fullName evidence="1">Uncharacterized protein</fullName>
    </submittedName>
</protein>
<dbReference type="EMBL" id="RYUH01000004">
    <property type="protein sequence ID" value="RYQ12034.1"/>
    <property type="molecule type" value="Genomic_DNA"/>
</dbReference>
<comment type="caution">
    <text evidence="1">The sequence shown here is derived from an EMBL/GenBank/DDBJ whole genome shotgun (WGS) entry which is preliminary data.</text>
</comment>
<name>A0A4Q5A3S5_9BIFI</name>
<accession>A0A4Q5A3S5</accession>
<evidence type="ECO:0000313" key="1">
    <source>
        <dbReference type="EMBL" id="RYQ12034.1"/>
    </source>
</evidence>
<sequence>MCIRRTSRQGIEIKLDPVCWTKSMNSDNRWNCAVYARDTTQLKRLTNWNHGDILCDITYHRQAEKPEVGTRFGFTVESPAGPRTYSIRGWIRKEQRPS</sequence>
<organism evidence="1 2">
    <name type="scientific">Bifidobacterium pseudolongum subsp. globosum</name>
    <dbReference type="NCBI Taxonomy" id="1690"/>
    <lineage>
        <taxon>Bacteria</taxon>
        <taxon>Bacillati</taxon>
        <taxon>Actinomycetota</taxon>
        <taxon>Actinomycetes</taxon>
        <taxon>Bifidobacteriales</taxon>
        <taxon>Bifidobacteriaceae</taxon>
        <taxon>Bifidobacterium</taxon>
    </lineage>
</organism>
<gene>
    <name evidence="1" type="ORF">PG2093B_0140</name>
</gene>
<dbReference type="AlphaFoldDB" id="A0A4Q5A3S5"/>
<proteinExistence type="predicted"/>
<dbReference type="Proteomes" id="UP000292568">
    <property type="component" value="Unassembled WGS sequence"/>
</dbReference>